<evidence type="ECO:0000313" key="3">
    <source>
        <dbReference type="EMBL" id="KAE9202723.1"/>
    </source>
</evidence>
<accession>A0A6A3M0K2</accession>
<sequence length="55" mass="5965">MYTRSCMLQLYCAGFAARASLRAMPQCVALHPPPATEALGECCHGARMLHATPRC</sequence>
<dbReference type="EMBL" id="QXGC01001449">
    <property type="protein sequence ID" value="KAE9202723.1"/>
    <property type="molecule type" value="Genomic_DNA"/>
</dbReference>
<name>A0A6A3M0K2_9STRA</name>
<dbReference type="Proteomes" id="UP000488956">
    <property type="component" value="Unassembled WGS sequence"/>
</dbReference>
<gene>
    <name evidence="3" type="ORF">PF004_g18338</name>
    <name evidence="2" type="ORF">PF010_g20029</name>
    <name evidence="1" type="ORF">PF011_g4683</name>
</gene>
<proteinExistence type="predicted"/>
<dbReference type="EMBL" id="QXFX01001670">
    <property type="protein sequence ID" value="KAE9086586.1"/>
    <property type="molecule type" value="Genomic_DNA"/>
</dbReference>
<organism evidence="1 4">
    <name type="scientific">Phytophthora fragariae</name>
    <dbReference type="NCBI Taxonomy" id="53985"/>
    <lineage>
        <taxon>Eukaryota</taxon>
        <taxon>Sar</taxon>
        <taxon>Stramenopiles</taxon>
        <taxon>Oomycota</taxon>
        <taxon>Peronosporomycetes</taxon>
        <taxon>Peronosporales</taxon>
        <taxon>Peronosporaceae</taxon>
        <taxon>Phytophthora</taxon>
    </lineage>
</organism>
<evidence type="ECO:0000313" key="1">
    <source>
        <dbReference type="EMBL" id="KAE9022004.1"/>
    </source>
</evidence>
<dbReference type="EMBL" id="QXFW01000172">
    <property type="protein sequence ID" value="KAE9022004.1"/>
    <property type="molecule type" value="Genomic_DNA"/>
</dbReference>
<dbReference type="Proteomes" id="UP000476176">
    <property type="component" value="Unassembled WGS sequence"/>
</dbReference>
<dbReference type="AlphaFoldDB" id="A0A6A3M0K2"/>
<evidence type="ECO:0000313" key="5">
    <source>
        <dbReference type="Proteomes" id="UP000476176"/>
    </source>
</evidence>
<evidence type="ECO:0000313" key="4">
    <source>
        <dbReference type="Proteomes" id="UP000460718"/>
    </source>
</evidence>
<reference evidence="4 5" key="1">
    <citation type="submission" date="2018-09" db="EMBL/GenBank/DDBJ databases">
        <title>Genomic investigation of the strawberry pathogen Phytophthora fragariae indicates pathogenicity is determined by transcriptional variation in three key races.</title>
        <authorList>
            <person name="Adams T.M."/>
            <person name="Armitage A.D."/>
            <person name="Sobczyk M.K."/>
            <person name="Bates H.J."/>
            <person name="Dunwell J.M."/>
            <person name="Nellist C.F."/>
            <person name="Harrison R.J."/>
        </authorList>
    </citation>
    <scope>NUCLEOTIDE SEQUENCE [LARGE SCALE GENOMIC DNA]</scope>
    <source>
        <strain evidence="3 5">BC-23</strain>
        <strain evidence="2 6">ONT-3</strain>
        <strain evidence="1 4">SCRP245</strain>
    </source>
</reference>
<protein>
    <submittedName>
        <fullName evidence="1">Uncharacterized protein</fullName>
    </submittedName>
</protein>
<evidence type="ECO:0000313" key="6">
    <source>
        <dbReference type="Proteomes" id="UP000488956"/>
    </source>
</evidence>
<comment type="caution">
    <text evidence="1">The sequence shown here is derived from an EMBL/GenBank/DDBJ whole genome shotgun (WGS) entry which is preliminary data.</text>
</comment>
<evidence type="ECO:0000313" key="2">
    <source>
        <dbReference type="EMBL" id="KAE9086586.1"/>
    </source>
</evidence>
<dbReference type="Proteomes" id="UP000460718">
    <property type="component" value="Unassembled WGS sequence"/>
</dbReference>